<protein>
    <recommendedName>
        <fullName evidence="9">pH-response transcription factor pacC/RIM101</fullName>
    </recommendedName>
</protein>
<dbReference type="FunFam" id="3.30.160.60:FF:000340">
    <property type="entry name" value="zinc finger protein 473 isoform X1"/>
    <property type="match status" value="1"/>
</dbReference>
<dbReference type="AlphaFoldDB" id="A0A1G4JRY1"/>
<dbReference type="OrthoDB" id="6155966at2759"/>
<evidence type="ECO:0000256" key="11">
    <source>
        <dbReference type="SAM" id="MobiDB-lite"/>
    </source>
</evidence>
<evidence type="ECO:0000256" key="2">
    <source>
        <dbReference type="ARBA" id="ARBA00022491"/>
    </source>
</evidence>
<dbReference type="PANTHER" id="PTHR47257:SF1">
    <property type="entry name" value="PH-RESPONSE TRANSCRIPTION FACTOR PACC_RIM101"/>
    <property type="match status" value="1"/>
</dbReference>
<dbReference type="EMBL" id="LT598457">
    <property type="protein sequence ID" value="SCU93436.1"/>
    <property type="molecule type" value="Genomic_DNA"/>
</dbReference>
<feature type="compositionally biased region" description="Low complexity" evidence="11">
    <location>
        <begin position="30"/>
        <end position="47"/>
    </location>
</feature>
<gene>
    <name evidence="13" type="ORF">LADA_0G03092G</name>
</gene>
<evidence type="ECO:0000256" key="5">
    <source>
        <dbReference type="ARBA" id="ARBA00022771"/>
    </source>
</evidence>
<keyword evidence="4" id="KW-0677">Repeat</keyword>
<dbReference type="GO" id="GO:0010973">
    <property type="term" value="P:positive regulation of division septum assembly"/>
    <property type="evidence" value="ECO:0007669"/>
    <property type="project" value="EnsemblFungi"/>
</dbReference>
<reference evidence="14" key="1">
    <citation type="submission" date="2016-03" db="EMBL/GenBank/DDBJ databases">
        <authorList>
            <person name="Devillers H."/>
        </authorList>
    </citation>
    <scope>NUCLEOTIDE SEQUENCE [LARGE SCALE GENOMIC DNA]</scope>
</reference>
<dbReference type="SUPFAM" id="SSF57667">
    <property type="entry name" value="beta-beta-alpha zinc fingers"/>
    <property type="match status" value="2"/>
</dbReference>
<feature type="domain" description="C2H2-type" evidence="12">
    <location>
        <begin position="91"/>
        <end position="120"/>
    </location>
</feature>
<dbReference type="PROSITE" id="PS00028">
    <property type="entry name" value="ZINC_FINGER_C2H2_1"/>
    <property type="match status" value="2"/>
</dbReference>
<keyword evidence="2" id="KW-0678">Repressor</keyword>
<evidence type="ECO:0000256" key="1">
    <source>
        <dbReference type="ARBA" id="ARBA00004123"/>
    </source>
</evidence>
<evidence type="ECO:0000256" key="3">
    <source>
        <dbReference type="ARBA" id="ARBA00022723"/>
    </source>
</evidence>
<evidence type="ECO:0000259" key="12">
    <source>
        <dbReference type="PROSITE" id="PS50157"/>
    </source>
</evidence>
<evidence type="ECO:0000313" key="13">
    <source>
        <dbReference type="EMBL" id="SCU93436.1"/>
    </source>
</evidence>
<evidence type="ECO:0000256" key="7">
    <source>
        <dbReference type="ARBA" id="ARBA00023242"/>
    </source>
</evidence>
<evidence type="ECO:0000256" key="4">
    <source>
        <dbReference type="ARBA" id="ARBA00022737"/>
    </source>
</evidence>
<dbReference type="Gene3D" id="3.30.160.60">
    <property type="entry name" value="Classic Zinc Finger"/>
    <property type="match status" value="2"/>
</dbReference>
<dbReference type="GO" id="GO:0008270">
    <property type="term" value="F:zinc ion binding"/>
    <property type="evidence" value="ECO:0007669"/>
    <property type="project" value="UniProtKB-KW"/>
</dbReference>
<feature type="domain" description="C2H2-type" evidence="12">
    <location>
        <begin position="121"/>
        <end position="148"/>
    </location>
</feature>
<feature type="region of interest" description="Disordered" evidence="11">
    <location>
        <begin position="152"/>
        <end position="174"/>
    </location>
</feature>
<dbReference type="GO" id="GO:0045944">
    <property type="term" value="P:positive regulation of transcription by RNA polymerase II"/>
    <property type="evidence" value="ECO:0007669"/>
    <property type="project" value="EnsemblFungi"/>
</dbReference>
<feature type="region of interest" description="Disordered" evidence="11">
    <location>
        <begin position="1"/>
        <end position="47"/>
    </location>
</feature>
<feature type="domain" description="C2H2-type" evidence="12">
    <location>
        <begin position="55"/>
        <end position="85"/>
    </location>
</feature>
<evidence type="ECO:0000256" key="6">
    <source>
        <dbReference type="ARBA" id="ARBA00022833"/>
    </source>
</evidence>
<dbReference type="GO" id="GO:0009272">
    <property type="term" value="P:fungal-type cell wall biogenesis"/>
    <property type="evidence" value="ECO:0007669"/>
    <property type="project" value="EnsemblFungi"/>
</dbReference>
<dbReference type="GO" id="GO:0071454">
    <property type="term" value="P:cellular response to anoxia"/>
    <property type="evidence" value="ECO:0007669"/>
    <property type="project" value="EnsemblFungi"/>
</dbReference>
<comment type="subcellular location">
    <subcellularLocation>
        <location evidence="1">Nucleus</location>
    </subcellularLocation>
</comment>
<comment type="similarity">
    <text evidence="8">Belongs to the pacC/RIM101 family.</text>
</comment>
<name>A0A1G4JRY1_9SACH</name>
<evidence type="ECO:0000256" key="10">
    <source>
        <dbReference type="PROSITE-ProRule" id="PRU00042"/>
    </source>
</evidence>
<dbReference type="GO" id="GO:0030437">
    <property type="term" value="P:ascospore formation"/>
    <property type="evidence" value="ECO:0007669"/>
    <property type="project" value="EnsemblFungi"/>
</dbReference>
<sequence length="441" mass="48926">MAPLKDLLNHDENAGYLSSPPSEDERKYWGRSSGSAESSSPSEVSGCESDTGGNLVCEWDQCCQRFAEPELLYHHLCNDHVGRKSQKNLQLKCHWGQCTAETVKRDHITSHLRVHVPLKPFACSTCAKKFKRPQDLKKHLKVHFDNDTIVRRKRGPKPLTNKVGKSKKPASETAPKLPSITFESFLANEIHRYEPSYTPQLEERLQTIMLPASSAVGNRSTEFVFGQPLPPAPRPTSSTVSVSPHSVPQDLRSATGFFSSLANDMSRRLPRLPHLNSVPTAAPVSPLMPSSALPRYPSTLQLPPIQSGAQFTTSANYPPSCAYPPTIPFVSSRLDSSAKLPQFRRADSFSMHQKNSGGNDQTSDPNELGGMLSALAIDNKQEELVDALSRVNFIRDYLMCTLLEEEYEEDEFEDTTNYNMDVASEGLLVTKPLAKYPTVVV</sequence>
<keyword evidence="7" id="KW-0539">Nucleus</keyword>
<dbReference type="InterPro" id="IPR036236">
    <property type="entry name" value="Znf_C2H2_sf"/>
</dbReference>
<evidence type="ECO:0000256" key="9">
    <source>
        <dbReference type="ARBA" id="ARBA00039490"/>
    </source>
</evidence>
<dbReference type="PANTHER" id="PTHR47257">
    <property type="entry name" value="PH-RESPONSE TRANSCRIPTION FACTOR PACC/RIM101"/>
    <property type="match status" value="1"/>
</dbReference>
<keyword evidence="3" id="KW-0479">Metal-binding</keyword>
<organism evidence="13 14">
    <name type="scientific">Lachancea dasiensis</name>
    <dbReference type="NCBI Taxonomy" id="1072105"/>
    <lineage>
        <taxon>Eukaryota</taxon>
        <taxon>Fungi</taxon>
        <taxon>Dikarya</taxon>
        <taxon>Ascomycota</taxon>
        <taxon>Saccharomycotina</taxon>
        <taxon>Saccharomycetes</taxon>
        <taxon>Saccharomycetales</taxon>
        <taxon>Saccharomycetaceae</taxon>
        <taxon>Lachancea</taxon>
    </lineage>
</organism>
<dbReference type="InterPro" id="IPR050806">
    <property type="entry name" value="pacC/RIM101"/>
</dbReference>
<keyword evidence="5 10" id="KW-0863">Zinc-finger</keyword>
<evidence type="ECO:0000313" key="14">
    <source>
        <dbReference type="Proteomes" id="UP000190274"/>
    </source>
</evidence>
<keyword evidence="14" id="KW-1185">Reference proteome</keyword>
<dbReference type="GO" id="GO:0071469">
    <property type="term" value="P:cellular response to alkaline pH"/>
    <property type="evidence" value="ECO:0007669"/>
    <property type="project" value="EnsemblFungi"/>
</dbReference>
<dbReference type="Proteomes" id="UP000190274">
    <property type="component" value="Chromosome G"/>
</dbReference>
<dbReference type="GO" id="GO:0001227">
    <property type="term" value="F:DNA-binding transcription repressor activity, RNA polymerase II-specific"/>
    <property type="evidence" value="ECO:0007669"/>
    <property type="project" value="EnsemblFungi"/>
</dbReference>
<dbReference type="PROSITE" id="PS50157">
    <property type="entry name" value="ZINC_FINGER_C2H2_2"/>
    <property type="match status" value="3"/>
</dbReference>
<dbReference type="InterPro" id="IPR013087">
    <property type="entry name" value="Znf_C2H2_type"/>
</dbReference>
<proteinExistence type="inferred from homology"/>
<dbReference type="GO" id="GO:0005634">
    <property type="term" value="C:nucleus"/>
    <property type="evidence" value="ECO:0007669"/>
    <property type="project" value="UniProtKB-SubCell"/>
</dbReference>
<accession>A0A1G4JRY1</accession>
<dbReference type="SMART" id="SM00355">
    <property type="entry name" value="ZnF_C2H2"/>
    <property type="match status" value="3"/>
</dbReference>
<evidence type="ECO:0000256" key="8">
    <source>
        <dbReference type="ARBA" id="ARBA00038089"/>
    </source>
</evidence>
<keyword evidence="6" id="KW-0862">Zinc</keyword>
<dbReference type="STRING" id="1266660.A0A1G4JRY1"/>